<accession>A0AAW9R0T3</accession>
<evidence type="ECO:0000313" key="3">
    <source>
        <dbReference type="Proteomes" id="UP001328733"/>
    </source>
</evidence>
<protein>
    <submittedName>
        <fullName evidence="2">Uncharacterized protein</fullName>
    </submittedName>
</protein>
<evidence type="ECO:0000256" key="1">
    <source>
        <dbReference type="SAM" id="MobiDB-lite"/>
    </source>
</evidence>
<dbReference type="Proteomes" id="UP001328733">
    <property type="component" value="Unassembled WGS sequence"/>
</dbReference>
<sequence>MLGVNSSIESARSLLGVNEPSEPVESAGSLLGVNEPAVANWQSQRSAPEGNTAETLLGVKPWNPDDFRPLTYTTDEEGQLTIFPSEIEPPDPDDYKSIEEYESAWREWESGQPERQPPSEEPPPPALTPSKCFSCHFAERIRSSPLFTCLADGHYFTEATAKECERFTPAGKLETIPKDPTAKRPRRPRGQGSGSFITTYASQSKYGKKYPQISYQVEFGRKKRSIYLPESKVEKVRELDRAGKPIREILESIDSPKSQKVLEEYKEFLKSKLGV</sequence>
<feature type="compositionally biased region" description="Polar residues" evidence="1">
    <location>
        <begin position="1"/>
        <end position="10"/>
    </location>
</feature>
<comment type="caution">
    <text evidence="2">The sequence shown here is derived from an EMBL/GenBank/DDBJ whole genome shotgun (WGS) entry which is preliminary data.</text>
</comment>
<dbReference type="RefSeq" id="WP_332867648.1">
    <property type="nucleotide sequence ID" value="NZ_JBAFSM010000078.1"/>
</dbReference>
<name>A0AAW9R0T3_9CHRO</name>
<keyword evidence="3" id="KW-1185">Reference proteome</keyword>
<feature type="region of interest" description="Disordered" evidence="1">
    <location>
        <begin position="41"/>
        <end position="71"/>
    </location>
</feature>
<evidence type="ECO:0000313" key="2">
    <source>
        <dbReference type="EMBL" id="MEG3440178.1"/>
    </source>
</evidence>
<feature type="compositionally biased region" description="Basic and acidic residues" evidence="1">
    <location>
        <begin position="93"/>
        <end position="109"/>
    </location>
</feature>
<dbReference type="AlphaFoldDB" id="A0AAW9R0T3"/>
<feature type="compositionally biased region" description="Pro residues" evidence="1">
    <location>
        <begin position="115"/>
        <end position="127"/>
    </location>
</feature>
<organism evidence="2 3">
    <name type="scientific">Pannus brasiliensis CCIBt3594</name>
    <dbReference type="NCBI Taxonomy" id="1427578"/>
    <lineage>
        <taxon>Bacteria</taxon>
        <taxon>Bacillati</taxon>
        <taxon>Cyanobacteriota</taxon>
        <taxon>Cyanophyceae</taxon>
        <taxon>Oscillatoriophycideae</taxon>
        <taxon>Chroococcales</taxon>
        <taxon>Microcystaceae</taxon>
        <taxon>Pannus</taxon>
    </lineage>
</organism>
<feature type="region of interest" description="Disordered" evidence="1">
    <location>
        <begin position="83"/>
        <end position="129"/>
    </location>
</feature>
<feature type="region of interest" description="Disordered" evidence="1">
    <location>
        <begin position="171"/>
        <end position="200"/>
    </location>
</feature>
<feature type="region of interest" description="Disordered" evidence="1">
    <location>
        <begin position="1"/>
        <end position="28"/>
    </location>
</feature>
<reference evidence="2 3" key="1">
    <citation type="submission" date="2024-01" db="EMBL/GenBank/DDBJ databases">
        <title>Genomic insights into the taxonomy and metabolism of the cyanobacterium Pannus brasiliensis CCIBt3594.</title>
        <authorList>
            <person name="Machado M."/>
            <person name="Botero N.B."/>
            <person name="Andreote A.P.D."/>
            <person name="Feitosa A.M.T."/>
            <person name="Popin R."/>
            <person name="Sivonen K."/>
            <person name="Fiore M.F."/>
        </authorList>
    </citation>
    <scope>NUCLEOTIDE SEQUENCE [LARGE SCALE GENOMIC DNA]</scope>
    <source>
        <strain evidence="2 3">CCIBt3594</strain>
    </source>
</reference>
<proteinExistence type="predicted"/>
<dbReference type="EMBL" id="JBAFSM010000078">
    <property type="protein sequence ID" value="MEG3440178.1"/>
    <property type="molecule type" value="Genomic_DNA"/>
</dbReference>
<gene>
    <name evidence="2" type="ORF">V0288_23815</name>
</gene>